<comment type="caution">
    <text evidence="2">The sequence shown here is derived from an EMBL/GenBank/DDBJ whole genome shotgun (WGS) entry which is preliminary data.</text>
</comment>
<sequence length="129" mass="13874">MNKYIMLLCLMTQPVYAGDLIFKAGFENRGLVSGTVNGLTASGLSLQLNHGPNLEFLTIDENGSFTFFGEVDIGFSWTVAINTQPIGQSCTLQGNSGTMAPGGANTLVVDCADGSNNWDEMNWDQGNWQ</sequence>
<feature type="chain" id="PRO_5047499552" evidence="1">
    <location>
        <begin position="18"/>
        <end position="129"/>
    </location>
</feature>
<name>A0ABV7JKT1_9GAMM</name>
<dbReference type="Proteomes" id="UP001595533">
    <property type="component" value="Unassembled WGS sequence"/>
</dbReference>
<evidence type="ECO:0000313" key="3">
    <source>
        <dbReference type="Proteomes" id="UP001595533"/>
    </source>
</evidence>
<proteinExistence type="predicted"/>
<feature type="signal peptide" evidence="1">
    <location>
        <begin position="1"/>
        <end position="17"/>
    </location>
</feature>
<dbReference type="RefSeq" id="WP_157892865.1">
    <property type="nucleotide sequence ID" value="NZ_JBHRTS010000012.1"/>
</dbReference>
<accession>A0ABV7JKT1</accession>
<reference evidence="3" key="1">
    <citation type="journal article" date="2019" name="Int. J. Syst. Evol. Microbiol.">
        <title>The Global Catalogue of Microorganisms (GCM) 10K type strain sequencing project: providing services to taxonomists for standard genome sequencing and annotation.</title>
        <authorList>
            <consortium name="The Broad Institute Genomics Platform"/>
            <consortium name="The Broad Institute Genome Sequencing Center for Infectious Disease"/>
            <person name="Wu L."/>
            <person name="Ma J."/>
        </authorList>
    </citation>
    <scope>NUCLEOTIDE SEQUENCE [LARGE SCALE GENOMIC DNA]</scope>
    <source>
        <strain evidence="3">KCTC 42953</strain>
    </source>
</reference>
<organism evidence="2 3">
    <name type="scientific">Marinicella sediminis</name>
    <dbReference type="NCBI Taxonomy" id="1792834"/>
    <lineage>
        <taxon>Bacteria</taxon>
        <taxon>Pseudomonadati</taxon>
        <taxon>Pseudomonadota</taxon>
        <taxon>Gammaproteobacteria</taxon>
        <taxon>Lysobacterales</taxon>
        <taxon>Marinicellaceae</taxon>
        <taxon>Marinicella</taxon>
    </lineage>
</organism>
<keyword evidence="3" id="KW-1185">Reference proteome</keyword>
<evidence type="ECO:0000313" key="2">
    <source>
        <dbReference type="EMBL" id="MFC3195942.1"/>
    </source>
</evidence>
<protein>
    <submittedName>
        <fullName evidence="2">Uncharacterized protein</fullName>
    </submittedName>
</protein>
<keyword evidence="1" id="KW-0732">Signal</keyword>
<evidence type="ECO:0000256" key="1">
    <source>
        <dbReference type="SAM" id="SignalP"/>
    </source>
</evidence>
<dbReference type="EMBL" id="JBHRTS010000012">
    <property type="protein sequence ID" value="MFC3195942.1"/>
    <property type="molecule type" value="Genomic_DNA"/>
</dbReference>
<gene>
    <name evidence="2" type="ORF">ACFODZ_16930</name>
</gene>